<reference evidence="1" key="1">
    <citation type="submission" date="2015-08" db="EMBL/GenBank/DDBJ databases">
        <authorList>
            <person name="Babu N.S."/>
            <person name="Beckwith C.J."/>
            <person name="Beseler K.G."/>
            <person name="Brison A."/>
            <person name="Carone J.V."/>
            <person name="Caskin T.P."/>
            <person name="Diamond M."/>
            <person name="Durham M.E."/>
            <person name="Foxe J.M."/>
            <person name="Go M."/>
            <person name="Henderson B.A."/>
            <person name="Jones I.B."/>
            <person name="McGettigan J.A."/>
            <person name="Micheletti S.J."/>
            <person name="Nasrallah M.E."/>
            <person name="Ortiz D."/>
            <person name="Piller C.R."/>
            <person name="Privatt S.R."/>
            <person name="Schneider S.L."/>
            <person name="Sharp S."/>
            <person name="Smith T.C."/>
            <person name="Stanton J.D."/>
            <person name="Ullery H.E."/>
            <person name="Wilson R.J."/>
            <person name="Serrano M.G."/>
            <person name="Buck G."/>
            <person name="Lee V."/>
            <person name="Wang Y."/>
            <person name="Carvalho R."/>
            <person name="Voegtly L."/>
            <person name="Shi R."/>
            <person name="Duckworth R."/>
            <person name="Johnson A."/>
            <person name="Loviza R."/>
            <person name="Walstead R."/>
            <person name="Shah Z."/>
            <person name="Kiflezghi M."/>
            <person name="Wade K."/>
            <person name="Ball S.L."/>
            <person name="Bradley K.W."/>
            <person name="Asai D.J."/>
            <person name="Bowman C.A."/>
            <person name="Russell D.A."/>
            <person name="Pope W.H."/>
            <person name="Jacobs-Sera D."/>
            <person name="Hendrix R.W."/>
            <person name="Hatfull G.F."/>
        </authorList>
    </citation>
    <scope>NUCLEOTIDE SEQUENCE</scope>
</reference>
<dbReference type="EMBL" id="CZKA01000034">
    <property type="protein sequence ID" value="CUR57277.1"/>
    <property type="molecule type" value="Genomic_DNA"/>
</dbReference>
<gene>
    <name evidence="1" type="ORF">NOCA240027</name>
</gene>
<name>A0A2P2C5I2_9ZZZZ</name>
<evidence type="ECO:0000313" key="1">
    <source>
        <dbReference type="EMBL" id="CUR57277.1"/>
    </source>
</evidence>
<proteinExistence type="predicted"/>
<organism evidence="1">
    <name type="scientific">metagenome</name>
    <dbReference type="NCBI Taxonomy" id="256318"/>
    <lineage>
        <taxon>unclassified sequences</taxon>
        <taxon>metagenomes</taxon>
    </lineage>
</organism>
<dbReference type="AlphaFoldDB" id="A0A2P2C5I2"/>
<accession>A0A2P2C5I2</accession>
<sequence length="281" mass="30361">MPVTITLPEFSAPSEYPILQVEPARWDADSLGSLARQHGLDAGFEDRGLWHIAQTERQVLEVYAASQSFRLSRRGAASELDLASDSGLDEQEAIARAYDYLTPYLPAGVESFASVFESELLISEREGEEPKRLVIGTQVSLALSLDGVSLIGPGAKLQVTLDANGEVDSAYRMWRESTRIDVVPGRSADELAARFGDSPMFSDLSDETARVEVTSVSAGLLSVPPTERQPLLYPAVQLSGTVSTETASEVGFQTVIAAVDPRHLPDRRTVRVAAMPAVMIA</sequence>
<protein>
    <submittedName>
        <fullName evidence="1">Uncharacterized protein</fullName>
    </submittedName>
</protein>